<dbReference type="EMBL" id="JACSQJ010000007">
    <property type="protein sequence ID" value="MBD7988763.1"/>
    <property type="molecule type" value="Genomic_DNA"/>
</dbReference>
<dbReference type="InterPro" id="IPR012292">
    <property type="entry name" value="Globin/Proto"/>
</dbReference>
<accession>A0ABR8UL63</accession>
<reference evidence="1 2" key="1">
    <citation type="submission" date="2020-08" db="EMBL/GenBank/DDBJ databases">
        <title>A Genomic Blueprint of the Chicken Gut Microbiome.</title>
        <authorList>
            <person name="Gilroy R."/>
            <person name="Ravi A."/>
            <person name="Getino M."/>
            <person name="Pursley I."/>
            <person name="Horton D.L."/>
            <person name="Alikhan N.-F."/>
            <person name="Baker D."/>
            <person name="Gharbi K."/>
            <person name="Hall N."/>
            <person name="Watson M."/>
            <person name="Adriaenssens E.M."/>
            <person name="Foster-Nyarko E."/>
            <person name="Jarju S."/>
            <person name="Secka A."/>
            <person name="Antonio M."/>
            <person name="Oren A."/>
            <person name="Chaudhuri R."/>
            <person name="La Ragione R.M."/>
            <person name="Hildebrand F."/>
            <person name="Pallen M.J."/>
        </authorList>
    </citation>
    <scope>NUCLEOTIDE SEQUENCE [LARGE SCALE GENOMIC DNA]</scope>
    <source>
        <strain evidence="1 2">Sa2BVA3</strain>
    </source>
</reference>
<dbReference type="InterPro" id="IPR044399">
    <property type="entry name" value="Mb-like_M"/>
</dbReference>
<organism evidence="1 2">
    <name type="scientific">Luteimonas colneyensis</name>
    <dbReference type="NCBI Taxonomy" id="2762230"/>
    <lineage>
        <taxon>Bacteria</taxon>
        <taxon>Pseudomonadati</taxon>
        <taxon>Pseudomonadota</taxon>
        <taxon>Gammaproteobacteria</taxon>
        <taxon>Lysobacterales</taxon>
        <taxon>Lysobacteraceae</taxon>
        <taxon>Luteimonas</taxon>
    </lineage>
</organism>
<dbReference type="Gene3D" id="1.10.490.10">
    <property type="entry name" value="Globins"/>
    <property type="match status" value="1"/>
</dbReference>
<proteinExistence type="predicted"/>
<dbReference type="CDD" id="cd01040">
    <property type="entry name" value="Mb-like"/>
    <property type="match status" value="1"/>
</dbReference>
<gene>
    <name evidence="1" type="ORF">H9645_12065</name>
</gene>
<evidence type="ECO:0000313" key="1">
    <source>
        <dbReference type="EMBL" id="MBD7988763.1"/>
    </source>
</evidence>
<protein>
    <submittedName>
        <fullName evidence="1">Globin</fullName>
    </submittedName>
</protein>
<comment type="caution">
    <text evidence="1">The sequence shown here is derived from an EMBL/GenBank/DDBJ whole genome shotgun (WGS) entry which is preliminary data.</text>
</comment>
<name>A0ABR8UL63_9GAMM</name>
<evidence type="ECO:0000313" key="2">
    <source>
        <dbReference type="Proteomes" id="UP000647183"/>
    </source>
</evidence>
<dbReference type="Proteomes" id="UP000647183">
    <property type="component" value="Unassembled WGS sequence"/>
</dbReference>
<dbReference type="RefSeq" id="WP_191729932.1">
    <property type="nucleotide sequence ID" value="NZ_JACSQJ010000007.1"/>
</dbReference>
<dbReference type="InterPro" id="IPR009050">
    <property type="entry name" value="Globin-like_sf"/>
</dbReference>
<sequence length="168" mass="18520">MTASTDDYADLHQSYGRCLRDRDFIGRFYEVFLASNPDVPPLFAHTDFSKQRMALRKGITMAIFHAGGSRVVDRGIGEMGAVHARDGRCPVPAALYGDWIASLLEVVEATDPEATPELMARWREAMGVVVETFKARDAAPLPLPQTPAQDSARGLFSRVMQGLRPQQA</sequence>
<dbReference type="SUPFAM" id="SSF46458">
    <property type="entry name" value="Globin-like"/>
    <property type="match status" value="1"/>
</dbReference>
<keyword evidence="2" id="KW-1185">Reference proteome</keyword>